<feature type="compositionally biased region" description="Polar residues" evidence="3">
    <location>
        <begin position="491"/>
        <end position="539"/>
    </location>
</feature>
<feature type="region of interest" description="Disordered" evidence="3">
    <location>
        <begin position="1039"/>
        <end position="1104"/>
    </location>
</feature>
<dbReference type="InterPro" id="IPR001478">
    <property type="entry name" value="PDZ"/>
</dbReference>
<dbReference type="InterPro" id="IPR050614">
    <property type="entry name" value="Synaptic_Scaffolding_LAP-MAGUK"/>
</dbReference>
<dbReference type="Pfam" id="PF13855">
    <property type="entry name" value="LRR_8"/>
    <property type="match status" value="2"/>
</dbReference>
<feature type="compositionally biased region" description="Basic and acidic residues" evidence="3">
    <location>
        <begin position="427"/>
        <end position="442"/>
    </location>
</feature>
<feature type="domain" description="PDZ" evidence="4">
    <location>
        <begin position="638"/>
        <end position="728"/>
    </location>
</feature>
<feature type="compositionally biased region" description="Basic and acidic residues" evidence="3">
    <location>
        <begin position="541"/>
        <end position="553"/>
    </location>
</feature>
<reference evidence="5 6" key="1">
    <citation type="submission" date="2020-10" db="EMBL/GenBank/DDBJ databases">
        <authorList>
            <person name="Klimov P.B."/>
            <person name="Dyachkov S.M."/>
            <person name="Chetverikov P.E."/>
        </authorList>
    </citation>
    <scope>NUCLEOTIDE SEQUENCE [LARGE SCALE GENOMIC DNA]</scope>
    <source>
        <strain evidence="5">BMOC 18-1129-001#AD2665</strain>
        <tissue evidence="5">Entire mites</tissue>
    </source>
</reference>
<accession>A0ABQ7SD08</accession>
<evidence type="ECO:0000256" key="2">
    <source>
        <dbReference type="ARBA" id="ARBA00022737"/>
    </source>
</evidence>
<keyword evidence="2" id="KW-0677">Repeat</keyword>
<dbReference type="InterPro" id="IPR032675">
    <property type="entry name" value="LRR_dom_sf"/>
</dbReference>
<dbReference type="Pfam" id="PF12799">
    <property type="entry name" value="LRR_4"/>
    <property type="match status" value="1"/>
</dbReference>
<evidence type="ECO:0000313" key="6">
    <source>
        <dbReference type="Proteomes" id="UP000825002"/>
    </source>
</evidence>
<dbReference type="InterPro" id="IPR001611">
    <property type="entry name" value="Leu-rich_rpt"/>
</dbReference>
<dbReference type="Proteomes" id="UP000825002">
    <property type="component" value="Unassembled WGS sequence"/>
</dbReference>
<organism evidence="5 6">
    <name type="scientific">Fragariocoptes setiger</name>
    <dbReference type="NCBI Taxonomy" id="1670756"/>
    <lineage>
        <taxon>Eukaryota</taxon>
        <taxon>Metazoa</taxon>
        <taxon>Ecdysozoa</taxon>
        <taxon>Arthropoda</taxon>
        <taxon>Chelicerata</taxon>
        <taxon>Arachnida</taxon>
        <taxon>Acari</taxon>
        <taxon>Acariformes</taxon>
        <taxon>Trombidiformes</taxon>
        <taxon>Prostigmata</taxon>
        <taxon>Eupodina</taxon>
        <taxon>Eriophyoidea</taxon>
        <taxon>Phytoptidae</taxon>
        <taxon>Fragariocoptes</taxon>
    </lineage>
</organism>
<feature type="domain" description="PDZ" evidence="4">
    <location>
        <begin position="838"/>
        <end position="931"/>
    </location>
</feature>
<dbReference type="SMART" id="SM00369">
    <property type="entry name" value="LRR_TYP"/>
    <property type="match status" value="12"/>
</dbReference>
<feature type="non-terminal residue" evidence="5">
    <location>
        <position position="1"/>
    </location>
</feature>
<dbReference type="PANTHER" id="PTHR23119">
    <property type="entry name" value="DISCS LARGE"/>
    <property type="match status" value="1"/>
</dbReference>
<dbReference type="SMART" id="SM00228">
    <property type="entry name" value="PDZ"/>
    <property type="match status" value="2"/>
</dbReference>
<evidence type="ECO:0000256" key="1">
    <source>
        <dbReference type="ARBA" id="ARBA00022614"/>
    </source>
</evidence>
<dbReference type="SMART" id="SM00364">
    <property type="entry name" value="LRR_BAC"/>
    <property type="match status" value="9"/>
</dbReference>
<proteinExistence type="predicted"/>
<feature type="compositionally biased region" description="Basic and acidic residues" evidence="3">
    <location>
        <begin position="466"/>
        <end position="490"/>
    </location>
</feature>
<dbReference type="InterPro" id="IPR025875">
    <property type="entry name" value="Leu-rich_rpt_4"/>
</dbReference>
<dbReference type="Gene3D" id="2.30.42.10">
    <property type="match status" value="2"/>
</dbReference>
<dbReference type="SUPFAM" id="SSF52058">
    <property type="entry name" value="L domain-like"/>
    <property type="match status" value="2"/>
</dbReference>
<sequence>MKCISIFRCNNQVEVIDRSHCSLTDVPNFQNYSRSLEELLLDANQIKLLTKPLFRLTRLRRLNVSDNRIQSIPPDIANLVNLVELDCSRNDIEQIPEQIKFLRGLQYCDFSANNIFNLPSGLVQLRNLTVLTLNNNTIRALPNDFGSLKRLESLELRENEIEELPDSFTSLSSLKRLDLGHNLLLRLPEDIGELSNLEELLVDCNELVSLPSQIGQLKKLQCLDASQQQGKTKLKFVPEEIGGLVSLTDLHLSGNELDYLPDGIGLLQNLLIFKIDSNELSELNPAIGACVSLQELVLTDNQLSELPSSIGKLTQLTSLNADRNYLQYIPPDIGKLHKLGILSLRDNCLTHLPDEIGHCSQLKVLDVAENKLEYLPISVTALNLSALWLSENQSQPLLKFQTDELSDGTKILTCYLLPQVGGHFDEHRAQESRDSENDHEQVPRPTAVKFDDEAPEENEFNSDAQFVRHDTPHPKELKARHQKFIGKDKQSGQQSPDISTSSERNTTEFVTNSSKDATNQYLKNTTTGTSSYPPSNGQQPEDLHNRATSKYEKSVTTVERQISEESRVTMSNLASDFDDNSEAERDRSVSFLPGQAEPPKGKLHRRDTPHHLKNQRISAPTIEQKKKVESLLEHPSKIVVVQVNLVGTNLGLSIAGGKGTPPFRDNDTGIFVSKVTPGGPTEAAGVMVGDKVLAVNDQIFYEGIEHHKAVAIFKRVRTSKSFTLELLRDLSTHTPVPQPEVSANYQNSAPTNGSVVKFTAETSASKTSDTWTSPFTRSYSIPVKPTSINEIGATQVNNLRQSLMGHPGKRDDRTESVTAFLARGLFSNDTALNKHIIYTTLIRDQSGLGIEAEHRGPQEESETNEMKPGTSNVVISKIIPGGVAARDGKLQVGDLILSINGVDVAGIDQERVTSLLTGTEKFVRIVVARGDCADPIDVALRNMPSRPPLGSWYSSSSSYMSHRPSLTGSYRRPTFGSAISGLSGPGGDMSAARNMANSTAGLPSLLPSSSVSNVHNRSATMHARLQGLRSQEPLILSDSAVPQTKSPPSEVPSSTASMPRGQPTFSRSLDAPTATSSPPTTAIKKPPTPPKPRGLLPTKPEDPEVLSFTEKKRRFEQQELRHTETTTTNVVENSTRLSDAERRAKWRRERLKSLDDDIQLAQALGNQSANFASNEKARHLY</sequence>
<dbReference type="PANTHER" id="PTHR23119:SF44">
    <property type="entry name" value="PROTEIN LAP4"/>
    <property type="match status" value="1"/>
</dbReference>
<dbReference type="InterPro" id="IPR003591">
    <property type="entry name" value="Leu-rich_rpt_typical-subtyp"/>
</dbReference>
<keyword evidence="1" id="KW-0433">Leucine-rich repeat</keyword>
<keyword evidence="6" id="KW-1185">Reference proteome</keyword>
<feature type="compositionally biased region" description="Low complexity" evidence="3">
    <location>
        <begin position="1071"/>
        <end position="1085"/>
    </location>
</feature>
<name>A0ABQ7SD08_9ACAR</name>
<evidence type="ECO:0000259" key="4">
    <source>
        <dbReference type="PROSITE" id="PS50106"/>
    </source>
</evidence>
<dbReference type="Pfam" id="PF00560">
    <property type="entry name" value="LRR_1"/>
    <property type="match status" value="1"/>
</dbReference>
<feature type="compositionally biased region" description="Polar residues" evidence="3">
    <location>
        <begin position="1040"/>
        <end position="1067"/>
    </location>
</feature>
<dbReference type="EMBL" id="JAIFTH010000011">
    <property type="protein sequence ID" value="KAG9511303.1"/>
    <property type="molecule type" value="Genomic_DNA"/>
</dbReference>
<feature type="region of interest" description="Disordered" evidence="3">
    <location>
        <begin position="427"/>
        <end position="607"/>
    </location>
</feature>
<protein>
    <submittedName>
        <fullName evidence="5">Protein lap4</fullName>
    </submittedName>
</protein>
<dbReference type="Pfam" id="PF00595">
    <property type="entry name" value="PDZ"/>
    <property type="match status" value="2"/>
</dbReference>
<dbReference type="PROSITE" id="PS50106">
    <property type="entry name" value="PDZ"/>
    <property type="match status" value="2"/>
</dbReference>
<dbReference type="SUPFAM" id="SSF50156">
    <property type="entry name" value="PDZ domain-like"/>
    <property type="match status" value="2"/>
</dbReference>
<dbReference type="InterPro" id="IPR036034">
    <property type="entry name" value="PDZ_sf"/>
</dbReference>
<evidence type="ECO:0000313" key="5">
    <source>
        <dbReference type="EMBL" id="KAG9511303.1"/>
    </source>
</evidence>
<dbReference type="PROSITE" id="PS51450">
    <property type="entry name" value="LRR"/>
    <property type="match status" value="4"/>
</dbReference>
<dbReference type="Gene3D" id="3.80.10.10">
    <property type="entry name" value="Ribonuclease Inhibitor"/>
    <property type="match status" value="3"/>
</dbReference>
<comment type="caution">
    <text evidence="5">The sequence shown here is derived from an EMBL/GenBank/DDBJ whole genome shotgun (WGS) entry which is preliminary data.</text>
</comment>
<gene>
    <name evidence="5" type="primary">scrib</name>
    <name evidence="5" type="ORF">GZH46_00121</name>
</gene>
<evidence type="ECO:0000256" key="3">
    <source>
        <dbReference type="SAM" id="MobiDB-lite"/>
    </source>
</evidence>